<evidence type="ECO:0000256" key="2">
    <source>
        <dbReference type="SAM" id="Coils"/>
    </source>
</evidence>
<feature type="coiled-coil region" evidence="2">
    <location>
        <begin position="26"/>
        <end position="102"/>
    </location>
</feature>
<feature type="domain" description="Peptidase C51" evidence="4">
    <location>
        <begin position="311"/>
        <end position="448"/>
    </location>
</feature>
<evidence type="ECO:0000259" key="4">
    <source>
        <dbReference type="PROSITE" id="PS50911"/>
    </source>
</evidence>
<dbReference type="PROSITE" id="PS50911">
    <property type="entry name" value="CHAP"/>
    <property type="match status" value="1"/>
</dbReference>
<gene>
    <name evidence="5" type="ORF">LL275_pB10</name>
</gene>
<evidence type="ECO:0000313" key="5">
    <source>
        <dbReference type="EMBL" id="ARD97461.1"/>
    </source>
</evidence>
<feature type="compositionally biased region" description="Low complexity" evidence="3">
    <location>
        <begin position="257"/>
        <end position="307"/>
    </location>
</feature>
<accession>A0A1V0NC08</accession>
<dbReference type="Proteomes" id="UP000192085">
    <property type="component" value="Plasmid p275B"/>
</dbReference>
<sequence length="450" mass="48398">MKKKLISSLVISTIILSVVSPSYEGVADTSADIANQEVTIANAQSEKDKAQSQVDSIQIKIDNLIKQQKNTKKKIEDIKNEARALNQQIENLSQSIADRTNSLEAQARSAQVNNSSNSSFDTVINSKSLTEAIQRITAIATVSSANKQMIDEQIKEQKALNKTSDTVKQNYNQYENLKKNLDAQANDLSTQQANLRVATLNYQATIEAAQDKKAKLIKQRIAAEEIAKKEAEKARKVAEVQAVAEETYKQQTRFVKENVSSTKNVSSTSSFNDSTSTGSKESSSTSTDSKESSSTSTDSKESSSTSTDSKESSDNNSIIPPKTGTPGYNPYAGGGCTDYVWQFFAAKGIYIANIVNGNGGFWGTNGVTQGVLRRTALAPGVIASGFTDQFTGYGTSTTSGSSPYGHVAVVTAVHPDGTFDVQEAGYGGAFPWGNVRKNLSPQNVIFTLPN</sequence>
<dbReference type="Gene3D" id="3.90.1720.10">
    <property type="entry name" value="endopeptidase domain like (from Nostoc punctiforme)"/>
    <property type="match status" value="1"/>
</dbReference>
<name>A0A1V0NC08_LACLL</name>
<protein>
    <submittedName>
        <fullName evidence="5">Surface antigen</fullName>
    </submittedName>
</protein>
<keyword evidence="5" id="KW-0614">Plasmid</keyword>
<dbReference type="Pfam" id="PF24568">
    <property type="entry name" value="CC_PcsB"/>
    <property type="match status" value="1"/>
</dbReference>
<reference evidence="5 6" key="1">
    <citation type="journal article" date="2017" name="BMC Genomics">
        <title>Comparative and functional genomics of the Lactococcus lactis taxon; insights into evolution and niche adaptation.</title>
        <authorList>
            <person name="Kelleher P."/>
            <person name="Bottacini F."/>
            <person name="Mahony J."/>
            <person name="Kilcawley K.N."/>
            <person name="van Sinderen D."/>
        </authorList>
    </citation>
    <scope>NUCLEOTIDE SEQUENCE [LARGE SCALE GENOMIC DNA]</scope>
    <source>
        <strain evidence="5 6">275</strain>
        <plasmid evidence="6">p275b</plasmid>
    </source>
</reference>
<dbReference type="InterPro" id="IPR057309">
    <property type="entry name" value="PcsB_CC"/>
</dbReference>
<geneLocation type="plasmid" evidence="6">
    <name>p275b</name>
</geneLocation>
<keyword evidence="2" id="KW-0175">Coiled coil</keyword>
<dbReference type="AlphaFoldDB" id="A0A1V0NC08"/>
<proteinExistence type="predicted"/>
<feature type="coiled-coil region" evidence="2">
    <location>
        <begin position="160"/>
        <end position="246"/>
    </location>
</feature>
<dbReference type="InterPro" id="IPR007921">
    <property type="entry name" value="CHAP_dom"/>
</dbReference>
<organism evidence="5 6">
    <name type="scientific">Lactococcus lactis subsp. lactis</name>
    <name type="common">Streptococcus lactis</name>
    <dbReference type="NCBI Taxonomy" id="1360"/>
    <lineage>
        <taxon>Bacteria</taxon>
        <taxon>Bacillati</taxon>
        <taxon>Bacillota</taxon>
        <taxon>Bacilli</taxon>
        <taxon>Lactobacillales</taxon>
        <taxon>Streptococcaceae</taxon>
        <taxon>Lactococcus</taxon>
    </lineage>
</organism>
<feature type="region of interest" description="Disordered" evidence="3">
    <location>
        <begin position="257"/>
        <end position="324"/>
    </location>
</feature>
<dbReference type="RefSeq" id="WP_046124025.1">
    <property type="nucleotide sequence ID" value="NZ_CP016700.1"/>
</dbReference>
<evidence type="ECO:0000256" key="3">
    <source>
        <dbReference type="SAM" id="MobiDB-lite"/>
    </source>
</evidence>
<evidence type="ECO:0000256" key="1">
    <source>
        <dbReference type="ARBA" id="ARBA00022729"/>
    </source>
</evidence>
<evidence type="ECO:0000313" key="6">
    <source>
        <dbReference type="Proteomes" id="UP000192085"/>
    </source>
</evidence>
<dbReference type="Gene3D" id="6.10.250.3150">
    <property type="match status" value="1"/>
</dbReference>
<keyword evidence="1" id="KW-0732">Signal</keyword>
<dbReference type="EMBL" id="CP016700">
    <property type="protein sequence ID" value="ARD97461.1"/>
    <property type="molecule type" value="Genomic_DNA"/>
</dbReference>
<dbReference type="Pfam" id="PF05257">
    <property type="entry name" value="CHAP"/>
    <property type="match status" value="1"/>
</dbReference>